<sequence>MSISQNSVTAPRFPEAKQLVGEGNWQEYKREVVLAVQSRSLMGYLDGTIAKPLPTTSASPGSYGGTIYPAIAATPFYSAIPHFEEWITCDTITTSIIVTNIIDLLVSKYKKCNEQKIHIVDMALRKEVYDPEVSMEDHEMKMRNLLKKLHNASGTCSNSQFPLIVIASMPKEWKLDLYLDKKGEVEEEERETKKIKALLAKNPMAFALVMQSTTADTVEVNVVDTNLEPSELYLLAAEADNADGGKVLLF</sequence>
<dbReference type="Proteomes" id="UP000053593">
    <property type="component" value="Unassembled WGS sequence"/>
</dbReference>
<dbReference type="HOGENOM" id="CLU_1111517_0_0_1"/>
<dbReference type="EMBL" id="KN834795">
    <property type="protein sequence ID" value="KIK56830.1"/>
    <property type="molecule type" value="Genomic_DNA"/>
</dbReference>
<evidence type="ECO:0000313" key="2">
    <source>
        <dbReference type="Proteomes" id="UP000053593"/>
    </source>
</evidence>
<organism evidence="1 2">
    <name type="scientific">Collybiopsis luxurians FD-317 M1</name>
    <dbReference type="NCBI Taxonomy" id="944289"/>
    <lineage>
        <taxon>Eukaryota</taxon>
        <taxon>Fungi</taxon>
        <taxon>Dikarya</taxon>
        <taxon>Basidiomycota</taxon>
        <taxon>Agaricomycotina</taxon>
        <taxon>Agaricomycetes</taxon>
        <taxon>Agaricomycetidae</taxon>
        <taxon>Agaricales</taxon>
        <taxon>Marasmiineae</taxon>
        <taxon>Omphalotaceae</taxon>
        <taxon>Collybiopsis</taxon>
        <taxon>Collybiopsis luxurians</taxon>
    </lineage>
</organism>
<accession>A0A0D0B163</accession>
<protein>
    <submittedName>
        <fullName evidence="1">Unplaced genomic scaffold GYMLUscaffold_47, whole genome shotgun sequence</fullName>
    </submittedName>
</protein>
<gene>
    <name evidence="1" type="ORF">GYMLUDRAFT_247607</name>
</gene>
<dbReference type="AlphaFoldDB" id="A0A0D0B163"/>
<evidence type="ECO:0000313" key="1">
    <source>
        <dbReference type="EMBL" id="KIK56830.1"/>
    </source>
</evidence>
<proteinExistence type="predicted"/>
<name>A0A0D0B163_9AGAR</name>
<keyword evidence="2" id="KW-1185">Reference proteome</keyword>
<reference evidence="1 2" key="1">
    <citation type="submission" date="2014-04" db="EMBL/GenBank/DDBJ databases">
        <title>Evolutionary Origins and Diversification of the Mycorrhizal Mutualists.</title>
        <authorList>
            <consortium name="DOE Joint Genome Institute"/>
            <consortium name="Mycorrhizal Genomics Consortium"/>
            <person name="Kohler A."/>
            <person name="Kuo A."/>
            <person name="Nagy L.G."/>
            <person name="Floudas D."/>
            <person name="Copeland A."/>
            <person name="Barry K.W."/>
            <person name="Cichocki N."/>
            <person name="Veneault-Fourrey C."/>
            <person name="LaButti K."/>
            <person name="Lindquist E.A."/>
            <person name="Lipzen A."/>
            <person name="Lundell T."/>
            <person name="Morin E."/>
            <person name="Murat C."/>
            <person name="Riley R."/>
            <person name="Ohm R."/>
            <person name="Sun H."/>
            <person name="Tunlid A."/>
            <person name="Henrissat B."/>
            <person name="Grigoriev I.V."/>
            <person name="Hibbett D.S."/>
            <person name="Martin F."/>
        </authorList>
    </citation>
    <scope>NUCLEOTIDE SEQUENCE [LARGE SCALE GENOMIC DNA]</scope>
    <source>
        <strain evidence="1 2">FD-317 M1</strain>
    </source>
</reference>